<dbReference type="Proteomes" id="UP000032680">
    <property type="component" value="Unassembled WGS sequence"/>
</dbReference>
<dbReference type="FunFam" id="1.10.10.10:FF:000001">
    <property type="entry name" value="LysR family transcriptional regulator"/>
    <property type="match status" value="1"/>
</dbReference>
<dbReference type="EMBL" id="BANB01000075">
    <property type="protein sequence ID" value="GAN76205.1"/>
    <property type="molecule type" value="Genomic_DNA"/>
</dbReference>
<dbReference type="PANTHER" id="PTHR30537">
    <property type="entry name" value="HTH-TYPE TRANSCRIPTIONAL REGULATOR"/>
    <property type="match status" value="1"/>
</dbReference>
<keyword evidence="7" id="KW-1185">Reference proteome</keyword>
<dbReference type="PROSITE" id="PS50931">
    <property type="entry name" value="HTH_LYSR"/>
    <property type="match status" value="1"/>
</dbReference>
<keyword evidence="4" id="KW-0804">Transcription</keyword>
<dbReference type="RefSeq" id="WP_048860006.1">
    <property type="nucleotide sequence ID" value="NZ_BANB01000075.1"/>
</dbReference>
<dbReference type="OrthoDB" id="9812435at2"/>
<dbReference type="PRINTS" id="PR00039">
    <property type="entry name" value="HTHLYSR"/>
</dbReference>
<evidence type="ECO:0000256" key="3">
    <source>
        <dbReference type="ARBA" id="ARBA00023125"/>
    </source>
</evidence>
<evidence type="ECO:0000256" key="1">
    <source>
        <dbReference type="ARBA" id="ARBA00009437"/>
    </source>
</evidence>
<dbReference type="InterPro" id="IPR000847">
    <property type="entry name" value="LysR_HTH_N"/>
</dbReference>
<comment type="similarity">
    <text evidence="1">Belongs to the LysR transcriptional regulatory family.</text>
</comment>
<dbReference type="InterPro" id="IPR036390">
    <property type="entry name" value="WH_DNA-bd_sf"/>
</dbReference>
<dbReference type="Gene3D" id="3.40.190.290">
    <property type="match status" value="1"/>
</dbReference>
<evidence type="ECO:0000313" key="6">
    <source>
        <dbReference type="EMBL" id="GAN76205.1"/>
    </source>
</evidence>
<dbReference type="InterPro" id="IPR058163">
    <property type="entry name" value="LysR-type_TF_proteobact-type"/>
</dbReference>
<dbReference type="SUPFAM" id="SSF46785">
    <property type="entry name" value="Winged helix' DNA-binding domain"/>
    <property type="match status" value="1"/>
</dbReference>
<dbReference type="AlphaFoldDB" id="A0A0D6P372"/>
<dbReference type="InterPro" id="IPR005119">
    <property type="entry name" value="LysR_subst-bd"/>
</dbReference>
<dbReference type="GO" id="GO:0003677">
    <property type="term" value="F:DNA binding"/>
    <property type="evidence" value="ECO:0007669"/>
    <property type="project" value="UniProtKB-KW"/>
</dbReference>
<comment type="caution">
    <text evidence="6">The sequence shown here is derived from an EMBL/GenBank/DDBJ whole genome shotgun (WGS) entry which is preliminary data.</text>
</comment>
<gene>
    <name evidence="6" type="ORF">Asru_0075_02</name>
</gene>
<reference evidence="6 7" key="1">
    <citation type="submission" date="2012-11" db="EMBL/GenBank/DDBJ databases">
        <title>Whole genome sequence of Acidisphaera rubrifaciens HS-AP3.</title>
        <authorList>
            <person name="Azuma Y."/>
            <person name="Higashiura N."/>
            <person name="Hirakawa H."/>
            <person name="Matsushita K."/>
        </authorList>
    </citation>
    <scope>NUCLEOTIDE SEQUENCE [LARGE SCALE GENOMIC DNA]</scope>
    <source>
        <strain evidence="6 7">HS-AP3</strain>
    </source>
</reference>
<proteinExistence type="inferred from homology"/>
<dbReference type="Pfam" id="PF03466">
    <property type="entry name" value="LysR_substrate"/>
    <property type="match status" value="1"/>
</dbReference>
<evidence type="ECO:0000259" key="5">
    <source>
        <dbReference type="PROSITE" id="PS50931"/>
    </source>
</evidence>
<feature type="domain" description="HTH lysR-type" evidence="5">
    <location>
        <begin position="1"/>
        <end position="59"/>
    </location>
</feature>
<keyword evidence="2" id="KW-0805">Transcription regulation</keyword>
<dbReference type="Pfam" id="PF00126">
    <property type="entry name" value="HTH_1"/>
    <property type="match status" value="1"/>
</dbReference>
<name>A0A0D6P372_9PROT</name>
<dbReference type="FunFam" id="3.40.190.290:FF:000001">
    <property type="entry name" value="Transcriptional regulator, LysR family"/>
    <property type="match status" value="1"/>
</dbReference>
<dbReference type="PANTHER" id="PTHR30537:SF80">
    <property type="entry name" value="TRANSCRIPTIONAL REGULATOR"/>
    <property type="match status" value="1"/>
</dbReference>
<dbReference type="CDD" id="cd08422">
    <property type="entry name" value="PBP2_CrgA_like"/>
    <property type="match status" value="1"/>
</dbReference>
<dbReference type="GO" id="GO:0003700">
    <property type="term" value="F:DNA-binding transcription factor activity"/>
    <property type="evidence" value="ECO:0007669"/>
    <property type="project" value="InterPro"/>
</dbReference>
<dbReference type="Gene3D" id="1.10.10.10">
    <property type="entry name" value="Winged helix-like DNA-binding domain superfamily/Winged helix DNA-binding domain"/>
    <property type="match status" value="1"/>
</dbReference>
<sequence>MDLIAALRAFSRVAESGSFSAVAREMGTTQPAVSRQIAALEDYLGVRLLHRTTRSLALTEDGRDLLAHATRVLEAVEETEAAVGRGRASPGGLVRIGASVSFGRLYIAPRIGTLLDRYPDLRVELSLNDGVVDLVHDGLDMAVRVGEVPDSALVARRIGVVRRICVASREYLDRRGRPTRPADLAEHNCIVMVRRGGADWAFDGPEGPEHVHVTGRFQTDSAEAVRQVVLAGLGIALTPAWLLRDALVAGTVEELLPDWRAPLSPIHAVYPTRRYLAPRTRAVIDFLVEEFRLDPVISAYGQA</sequence>
<protein>
    <submittedName>
        <fullName evidence="6">Transcriptional regulator LysR</fullName>
    </submittedName>
</protein>
<evidence type="ECO:0000256" key="4">
    <source>
        <dbReference type="ARBA" id="ARBA00023163"/>
    </source>
</evidence>
<dbReference type="InterPro" id="IPR036388">
    <property type="entry name" value="WH-like_DNA-bd_sf"/>
</dbReference>
<accession>A0A0D6P372</accession>
<dbReference type="SUPFAM" id="SSF53850">
    <property type="entry name" value="Periplasmic binding protein-like II"/>
    <property type="match status" value="1"/>
</dbReference>
<keyword evidence="3" id="KW-0238">DNA-binding</keyword>
<evidence type="ECO:0000256" key="2">
    <source>
        <dbReference type="ARBA" id="ARBA00023015"/>
    </source>
</evidence>
<organism evidence="6 7">
    <name type="scientific">Acidisphaera rubrifaciens HS-AP3</name>
    <dbReference type="NCBI Taxonomy" id="1231350"/>
    <lineage>
        <taxon>Bacteria</taxon>
        <taxon>Pseudomonadati</taxon>
        <taxon>Pseudomonadota</taxon>
        <taxon>Alphaproteobacteria</taxon>
        <taxon>Acetobacterales</taxon>
        <taxon>Acetobacteraceae</taxon>
        <taxon>Acidisphaera</taxon>
    </lineage>
</organism>
<evidence type="ECO:0000313" key="7">
    <source>
        <dbReference type="Proteomes" id="UP000032680"/>
    </source>
</evidence>